<evidence type="ECO:0000313" key="1">
    <source>
        <dbReference type="EMBL" id="EMS11634.1"/>
    </source>
</evidence>
<dbReference type="AlphaFoldDB" id="M7WJQ6"/>
<reference evidence="1 2" key="1">
    <citation type="submission" date="2013-01" db="EMBL/GenBank/DDBJ databases">
        <authorList>
            <person name="Inman J."/>
            <person name="Zafar N."/>
            <person name="Lorenzi H."/>
            <person name="Caler E."/>
        </authorList>
    </citation>
    <scope>NUCLEOTIDE SEQUENCE [LARGE SCALE GENOMIC DNA]</scope>
    <source>
        <strain evidence="1 2">HM-3:IMSS</strain>
    </source>
</reference>
<sequence>MTPQHIIESSKLYFKIEGKKRITLLPLLSELDIWNQMDVWNNMFTKLCCIDKELIYKEVYGLDLPSRWNLFNKEQQDRFRDEETQRIKISMKSLLETMHIVQVSDRTIKKFVGYSLSQFRFDEKIRKEIEEIALSSCNIITESIESNKERALSKMRELYNAVYLTEE</sequence>
<name>M7WJQ6_ENTHI</name>
<accession>M7WJQ6</accession>
<protein>
    <submittedName>
        <fullName evidence="1">DENN domain containing protein</fullName>
    </submittedName>
</protein>
<dbReference type="Proteomes" id="UP000030780">
    <property type="component" value="Unassembled WGS sequence"/>
</dbReference>
<organism evidence="1 2">
    <name type="scientific">Entamoeba histolytica HM-3:IMSS</name>
    <dbReference type="NCBI Taxonomy" id="885315"/>
    <lineage>
        <taxon>Eukaryota</taxon>
        <taxon>Amoebozoa</taxon>
        <taxon>Evosea</taxon>
        <taxon>Archamoebae</taxon>
        <taxon>Mastigamoebida</taxon>
        <taxon>Entamoebidae</taxon>
        <taxon>Entamoeba</taxon>
    </lineage>
</organism>
<gene>
    <name evidence="1" type="ORF">KM1_161730</name>
</gene>
<dbReference type="EMBL" id="KB638690">
    <property type="protein sequence ID" value="EMS11634.1"/>
    <property type="molecule type" value="Genomic_DNA"/>
</dbReference>
<evidence type="ECO:0000313" key="2">
    <source>
        <dbReference type="Proteomes" id="UP000030780"/>
    </source>
</evidence>
<proteinExistence type="predicted"/>
<dbReference type="VEuPathDB" id="AmoebaDB:KM1_161730"/>